<keyword evidence="1" id="KW-0812">Transmembrane</keyword>
<accession>A0A3M7Q251</accession>
<evidence type="ECO:0000256" key="1">
    <source>
        <dbReference type="SAM" id="Phobius"/>
    </source>
</evidence>
<gene>
    <name evidence="2" type="ORF">BpHYR1_009229</name>
</gene>
<keyword evidence="1" id="KW-0472">Membrane</keyword>
<comment type="caution">
    <text evidence="2">The sequence shown here is derived from an EMBL/GenBank/DDBJ whole genome shotgun (WGS) entry which is preliminary data.</text>
</comment>
<dbReference type="AlphaFoldDB" id="A0A3M7Q251"/>
<evidence type="ECO:0000313" key="2">
    <source>
        <dbReference type="EMBL" id="RNA05393.1"/>
    </source>
</evidence>
<name>A0A3M7Q251_BRAPC</name>
<keyword evidence="3" id="KW-1185">Reference proteome</keyword>
<organism evidence="2 3">
    <name type="scientific">Brachionus plicatilis</name>
    <name type="common">Marine rotifer</name>
    <name type="synonym">Brachionus muelleri</name>
    <dbReference type="NCBI Taxonomy" id="10195"/>
    <lineage>
        <taxon>Eukaryota</taxon>
        <taxon>Metazoa</taxon>
        <taxon>Spiralia</taxon>
        <taxon>Gnathifera</taxon>
        <taxon>Rotifera</taxon>
        <taxon>Eurotatoria</taxon>
        <taxon>Monogononta</taxon>
        <taxon>Pseudotrocha</taxon>
        <taxon>Ploima</taxon>
        <taxon>Brachionidae</taxon>
        <taxon>Brachionus</taxon>
    </lineage>
</organism>
<reference evidence="2 3" key="1">
    <citation type="journal article" date="2018" name="Sci. Rep.">
        <title>Genomic signatures of local adaptation to the degree of environmental predictability in rotifers.</title>
        <authorList>
            <person name="Franch-Gras L."/>
            <person name="Hahn C."/>
            <person name="Garcia-Roger E.M."/>
            <person name="Carmona M.J."/>
            <person name="Serra M."/>
            <person name="Gomez A."/>
        </authorList>
    </citation>
    <scope>NUCLEOTIDE SEQUENCE [LARGE SCALE GENOMIC DNA]</scope>
    <source>
        <strain evidence="2">HYR1</strain>
    </source>
</reference>
<feature type="transmembrane region" description="Helical" evidence="1">
    <location>
        <begin position="17"/>
        <end position="38"/>
    </location>
</feature>
<keyword evidence="1" id="KW-1133">Transmembrane helix</keyword>
<dbReference type="Proteomes" id="UP000276133">
    <property type="component" value="Unassembled WGS sequence"/>
</dbReference>
<proteinExistence type="predicted"/>
<protein>
    <submittedName>
        <fullName evidence="2">Uncharacterized protein</fullName>
    </submittedName>
</protein>
<sequence>MELFHRNHYNLKLTCTFLFLDSSFHLLFLFPLFLSSTLRKGKEESRKIRGRVEEKKCTTCIQLIVLNFIRHCEISYKTSNTIIKNCLSHLFHLLRQSAKYLKILQNCTLFKTQLTETDVADYFSRKKLFYLDFSNFRIFKT</sequence>
<evidence type="ECO:0000313" key="3">
    <source>
        <dbReference type="Proteomes" id="UP000276133"/>
    </source>
</evidence>
<dbReference type="EMBL" id="REGN01007741">
    <property type="protein sequence ID" value="RNA05393.1"/>
    <property type="molecule type" value="Genomic_DNA"/>
</dbReference>